<accession>A0AAV7VIH0</accession>
<keyword evidence="2" id="KW-1185">Reference proteome</keyword>
<dbReference type="AlphaFoldDB" id="A0AAV7VIH0"/>
<dbReference type="Proteomes" id="UP001066276">
    <property type="component" value="Chromosome 2_1"/>
</dbReference>
<sequence length="152" mass="17176">MRLFIFNKAAPPPGRLHQGSLIRQRRLQKPSRRLRLFSTAFLVVRSEADSGSQRGAPHTASSIANWPFGNCRDPHFKSRAVPWQVRCPDAELRNFLCVYSVSRAYTGFNETAHAQQTGTAGKQNHIRDVLCAGHAALRRHTYALQTMQAHNR</sequence>
<name>A0AAV7VIH0_PLEWA</name>
<gene>
    <name evidence="1" type="ORF">NDU88_004497</name>
</gene>
<proteinExistence type="predicted"/>
<evidence type="ECO:0000313" key="1">
    <source>
        <dbReference type="EMBL" id="KAJ1200676.1"/>
    </source>
</evidence>
<evidence type="ECO:0000313" key="2">
    <source>
        <dbReference type="Proteomes" id="UP001066276"/>
    </source>
</evidence>
<reference evidence="1" key="1">
    <citation type="journal article" date="2022" name="bioRxiv">
        <title>Sequencing and chromosome-scale assembly of the giantPleurodeles waltlgenome.</title>
        <authorList>
            <person name="Brown T."/>
            <person name="Elewa A."/>
            <person name="Iarovenko S."/>
            <person name="Subramanian E."/>
            <person name="Araus A.J."/>
            <person name="Petzold A."/>
            <person name="Susuki M."/>
            <person name="Suzuki K.-i.T."/>
            <person name="Hayashi T."/>
            <person name="Toyoda A."/>
            <person name="Oliveira C."/>
            <person name="Osipova E."/>
            <person name="Leigh N.D."/>
            <person name="Simon A."/>
            <person name="Yun M.H."/>
        </authorList>
    </citation>
    <scope>NUCLEOTIDE SEQUENCE</scope>
    <source>
        <strain evidence="1">20211129_DDA</strain>
        <tissue evidence="1">Liver</tissue>
    </source>
</reference>
<comment type="caution">
    <text evidence="1">The sequence shown here is derived from an EMBL/GenBank/DDBJ whole genome shotgun (WGS) entry which is preliminary data.</text>
</comment>
<dbReference type="EMBL" id="JANPWB010000003">
    <property type="protein sequence ID" value="KAJ1200676.1"/>
    <property type="molecule type" value="Genomic_DNA"/>
</dbReference>
<protein>
    <submittedName>
        <fullName evidence="1">Uncharacterized protein</fullName>
    </submittedName>
</protein>
<organism evidence="1 2">
    <name type="scientific">Pleurodeles waltl</name>
    <name type="common">Iberian ribbed newt</name>
    <dbReference type="NCBI Taxonomy" id="8319"/>
    <lineage>
        <taxon>Eukaryota</taxon>
        <taxon>Metazoa</taxon>
        <taxon>Chordata</taxon>
        <taxon>Craniata</taxon>
        <taxon>Vertebrata</taxon>
        <taxon>Euteleostomi</taxon>
        <taxon>Amphibia</taxon>
        <taxon>Batrachia</taxon>
        <taxon>Caudata</taxon>
        <taxon>Salamandroidea</taxon>
        <taxon>Salamandridae</taxon>
        <taxon>Pleurodelinae</taxon>
        <taxon>Pleurodeles</taxon>
    </lineage>
</organism>